<dbReference type="InterPro" id="IPR036638">
    <property type="entry name" value="HLH_DNA-bd_sf"/>
</dbReference>
<name>A0A2G9U291_TELCI</name>
<dbReference type="FunFam" id="4.10.280.10:FF:000011">
    <property type="entry name" value="Aryl hydrocarbon receptor nuclear translocator 2"/>
    <property type="match status" value="1"/>
</dbReference>
<dbReference type="SMART" id="SM00353">
    <property type="entry name" value="HLH"/>
    <property type="match status" value="1"/>
</dbReference>
<dbReference type="InterPro" id="IPR000014">
    <property type="entry name" value="PAS"/>
</dbReference>
<evidence type="ECO:0000259" key="9">
    <source>
        <dbReference type="PROSITE" id="PS50888"/>
    </source>
</evidence>
<evidence type="ECO:0000256" key="4">
    <source>
        <dbReference type="ARBA" id="ARBA00023125"/>
    </source>
</evidence>
<keyword evidence="6" id="KW-0539">Nucleus</keyword>
<dbReference type="OrthoDB" id="71302at2759"/>
<evidence type="ECO:0000313" key="10">
    <source>
        <dbReference type="EMBL" id="PIO64353.1"/>
    </source>
</evidence>
<dbReference type="CDD" id="cd18947">
    <property type="entry name" value="bHLH-PAS_ARNT"/>
    <property type="match status" value="1"/>
</dbReference>
<dbReference type="InterPro" id="IPR001067">
    <property type="entry name" value="Nuc_translocat"/>
</dbReference>
<dbReference type="GO" id="GO:0005634">
    <property type="term" value="C:nucleus"/>
    <property type="evidence" value="ECO:0007669"/>
    <property type="project" value="UniProtKB-SubCell"/>
</dbReference>
<dbReference type="GO" id="GO:0003677">
    <property type="term" value="F:DNA binding"/>
    <property type="evidence" value="ECO:0007669"/>
    <property type="project" value="UniProtKB-KW"/>
</dbReference>
<protein>
    <recommendedName>
        <fullName evidence="7">Aryl hydrocarbon receptor nuclear translocator homolog</fullName>
    </recommendedName>
</protein>
<sequence length="283" mass="32195">MAQDAFIDPWHPGSMDDDEMGMSAGKYARLDGVDDLSENKERYARENHSEIERRRRNKMTHYINELAEMVPQCAALGRKPDKLTILRMAVSHMKAIRGHNNQEDWMNHTINELIHPDDQDKIRDQLCGSEVAINKVLDLKTGTVKREGAASRVHMTCRRGFICRMRLGPLEPLHRLRNRRPLFQHGGHNYVVMHCTGYIKNTPPTGIDAPSSSCLVAIARLQVASMPLCDPAELTRISMRIADDGKMTFVDARVSQLLGLTPDQLVGRFWWQVGFNMEATQNH</sequence>
<dbReference type="GO" id="GO:0003700">
    <property type="term" value="F:DNA-binding transcription factor activity"/>
    <property type="evidence" value="ECO:0007669"/>
    <property type="project" value="InterPro"/>
</dbReference>
<evidence type="ECO:0000256" key="5">
    <source>
        <dbReference type="ARBA" id="ARBA00023163"/>
    </source>
</evidence>
<accession>A0A2G9U291</accession>
<dbReference type="InterPro" id="IPR011598">
    <property type="entry name" value="bHLH_dom"/>
</dbReference>
<keyword evidence="4 10" id="KW-0238">DNA-binding</keyword>
<dbReference type="GO" id="GO:0005667">
    <property type="term" value="C:transcription regulator complex"/>
    <property type="evidence" value="ECO:0007669"/>
    <property type="project" value="InterPro"/>
</dbReference>
<dbReference type="CDD" id="cd00130">
    <property type="entry name" value="PAS"/>
    <property type="match status" value="1"/>
</dbReference>
<dbReference type="EMBL" id="KZ349984">
    <property type="protein sequence ID" value="PIO64353.1"/>
    <property type="molecule type" value="Genomic_DNA"/>
</dbReference>
<dbReference type="Proteomes" id="UP000230423">
    <property type="component" value="Unassembled WGS sequence"/>
</dbReference>
<organism evidence="10 11">
    <name type="scientific">Teladorsagia circumcincta</name>
    <name type="common">Brown stomach worm</name>
    <name type="synonym">Ostertagia circumcincta</name>
    <dbReference type="NCBI Taxonomy" id="45464"/>
    <lineage>
        <taxon>Eukaryota</taxon>
        <taxon>Metazoa</taxon>
        <taxon>Ecdysozoa</taxon>
        <taxon>Nematoda</taxon>
        <taxon>Chromadorea</taxon>
        <taxon>Rhabditida</taxon>
        <taxon>Rhabditina</taxon>
        <taxon>Rhabditomorpha</taxon>
        <taxon>Strongyloidea</taxon>
        <taxon>Trichostrongylidae</taxon>
        <taxon>Teladorsagia</taxon>
    </lineage>
</organism>
<dbReference type="PANTHER" id="PTHR23042">
    <property type="entry name" value="CIRCADIAN PROTEIN CLOCK/ARNT/BMAL/PAS"/>
    <property type="match status" value="1"/>
</dbReference>
<dbReference type="PROSITE" id="PS50888">
    <property type="entry name" value="BHLH"/>
    <property type="match status" value="1"/>
</dbReference>
<feature type="domain" description="BHLH" evidence="9">
    <location>
        <begin position="43"/>
        <end position="96"/>
    </location>
</feature>
<evidence type="ECO:0000256" key="1">
    <source>
        <dbReference type="ARBA" id="ARBA00004123"/>
    </source>
</evidence>
<dbReference type="PROSITE" id="PS50112">
    <property type="entry name" value="PAS"/>
    <property type="match status" value="1"/>
</dbReference>
<evidence type="ECO:0000256" key="3">
    <source>
        <dbReference type="ARBA" id="ARBA00023015"/>
    </source>
</evidence>
<dbReference type="Gene3D" id="4.10.280.10">
    <property type="entry name" value="Helix-loop-helix DNA-binding domain"/>
    <property type="match status" value="1"/>
</dbReference>
<dbReference type="SUPFAM" id="SSF47459">
    <property type="entry name" value="HLH, helix-loop-helix DNA-binding domain"/>
    <property type="match status" value="1"/>
</dbReference>
<dbReference type="AlphaFoldDB" id="A0A2G9U291"/>
<keyword evidence="5" id="KW-0804">Transcription</keyword>
<gene>
    <name evidence="10" type="ORF">TELCIR_14024</name>
</gene>
<dbReference type="Pfam" id="PF00010">
    <property type="entry name" value="HLH"/>
    <property type="match status" value="1"/>
</dbReference>
<evidence type="ECO:0000259" key="8">
    <source>
        <dbReference type="PROSITE" id="PS50112"/>
    </source>
</evidence>
<keyword evidence="3" id="KW-0805">Transcription regulation</keyword>
<dbReference type="InterPro" id="IPR050933">
    <property type="entry name" value="Circadian_TF"/>
</dbReference>
<evidence type="ECO:0000256" key="6">
    <source>
        <dbReference type="ARBA" id="ARBA00023242"/>
    </source>
</evidence>
<dbReference type="GO" id="GO:0005737">
    <property type="term" value="C:cytoplasm"/>
    <property type="evidence" value="ECO:0007669"/>
    <property type="project" value="InterPro"/>
</dbReference>
<evidence type="ECO:0000313" key="11">
    <source>
        <dbReference type="Proteomes" id="UP000230423"/>
    </source>
</evidence>
<dbReference type="PRINTS" id="PR00785">
    <property type="entry name" value="NCTRNSLOCATR"/>
</dbReference>
<evidence type="ECO:0000256" key="7">
    <source>
        <dbReference type="ARBA" id="ARBA00073216"/>
    </source>
</evidence>
<dbReference type="Gene3D" id="3.30.450.20">
    <property type="entry name" value="PAS domain"/>
    <property type="match status" value="1"/>
</dbReference>
<keyword evidence="2" id="KW-0677">Repeat</keyword>
<comment type="subcellular location">
    <subcellularLocation>
        <location evidence="1">Nucleus</location>
    </subcellularLocation>
</comment>
<reference evidence="10 11" key="1">
    <citation type="submission" date="2015-09" db="EMBL/GenBank/DDBJ databases">
        <title>Draft genome of the parasitic nematode Teladorsagia circumcincta isolate WARC Sus (inbred).</title>
        <authorList>
            <person name="Mitreva M."/>
        </authorList>
    </citation>
    <scope>NUCLEOTIDE SEQUENCE [LARGE SCALE GENOMIC DNA]</scope>
    <source>
        <strain evidence="10 11">S</strain>
    </source>
</reference>
<proteinExistence type="predicted"/>
<dbReference type="GO" id="GO:0045944">
    <property type="term" value="P:positive regulation of transcription by RNA polymerase II"/>
    <property type="evidence" value="ECO:0007669"/>
    <property type="project" value="UniProtKB-ARBA"/>
</dbReference>
<feature type="domain" description="PAS" evidence="8">
    <location>
        <begin position="244"/>
        <end position="268"/>
    </location>
</feature>
<evidence type="ECO:0000256" key="2">
    <source>
        <dbReference type="ARBA" id="ARBA00022737"/>
    </source>
</evidence>
<keyword evidence="11" id="KW-1185">Reference proteome</keyword>
<dbReference type="GO" id="GO:0046983">
    <property type="term" value="F:protein dimerization activity"/>
    <property type="evidence" value="ECO:0007669"/>
    <property type="project" value="InterPro"/>
</dbReference>